<dbReference type="Pfam" id="PF01408">
    <property type="entry name" value="GFO_IDH_MocA"/>
    <property type="match status" value="1"/>
</dbReference>
<dbReference type="InterPro" id="IPR050463">
    <property type="entry name" value="Gfo/Idh/MocA_oxidrdct_glycsds"/>
</dbReference>
<keyword evidence="3" id="KW-0472">Membrane</keyword>
<name>A0A3B0TM49_9ZZZZ</name>
<evidence type="ECO:0000256" key="2">
    <source>
        <dbReference type="SAM" id="MobiDB-lite"/>
    </source>
</evidence>
<dbReference type="InterPro" id="IPR000683">
    <property type="entry name" value="Gfo/Idh/MocA-like_OxRdtase_N"/>
</dbReference>
<dbReference type="Gene3D" id="3.40.50.720">
    <property type="entry name" value="NAD(P)-binding Rossmann-like Domain"/>
    <property type="match status" value="1"/>
</dbReference>
<dbReference type="InterPro" id="IPR036291">
    <property type="entry name" value="NAD(P)-bd_dom_sf"/>
</dbReference>
<evidence type="ECO:0000313" key="5">
    <source>
        <dbReference type="EMBL" id="VAW15562.1"/>
    </source>
</evidence>
<dbReference type="EMBL" id="UOEP01000050">
    <property type="protein sequence ID" value="VAW15562.1"/>
    <property type="molecule type" value="Genomic_DNA"/>
</dbReference>
<sequence>MEEQKKNTTPEGNNKKGMNRRDLLKSLGTVPVLGAMAYGVYKKKKYDHYLSSNIASELGMSTAEAPAERKTAPGKQIRIGIIGYGIRGKHLAKGLGFAHPSMIDEWKKGAKDNIHDKRYQDFLEQDDLNVKITAVCDIFDTYGKMAQEMGANVNREGTGGKMGSQPKRYLNHKDLIAAPDVDAVVIATPDHWHGPMTKEAARAGKHVYCEKPMTWTVKETYEVRKAVKENNIIFQLGHQGRQTASYIKAKEAIGKGVLGPISLIEVTTNRNDPNGAWVYPIQPNANPDTIDWDQFIGQAPWHDFDLKRFFRWRCWWDYGTGLSGDLLTHEYDAINQIMDVGIPHSATSSGGIYYFKDGRTVPDVLTTAFEFPEKNLSLMYSATLSSQMSRGKRVMGHDAYMELGSSISIYPDPRSTKYADKIKSGIIDTSLPIYSYIPGRKNVDATTSATERYFAGRGLLYTYRGGKRVDTTHLHLKEWIDSIRTGETPSCNIDQGFEEAMTAHMGTLAYKHKKQVFWDAENEKIIL</sequence>
<dbReference type="PANTHER" id="PTHR43818">
    <property type="entry name" value="BCDNA.GH03377"/>
    <property type="match status" value="1"/>
</dbReference>
<evidence type="ECO:0000259" key="4">
    <source>
        <dbReference type="Pfam" id="PF01408"/>
    </source>
</evidence>
<feature type="region of interest" description="Disordered" evidence="2">
    <location>
        <begin position="1"/>
        <end position="21"/>
    </location>
</feature>
<dbReference type="PANTHER" id="PTHR43818:SF11">
    <property type="entry name" value="BCDNA.GH03377"/>
    <property type="match status" value="1"/>
</dbReference>
<evidence type="ECO:0000256" key="3">
    <source>
        <dbReference type="SAM" id="Phobius"/>
    </source>
</evidence>
<reference evidence="5" key="1">
    <citation type="submission" date="2018-06" db="EMBL/GenBank/DDBJ databases">
        <authorList>
            <person name="Zhirakovskaya E."/>
        </authorList>
    </citation>
    <scope>NUCLEOTIDE SEQUENCE</scope>
</reference>
<accession>A0A3B0TM49</accession>
<keyword evidence="3" id="KW-0812">Transmembrane</keyword>
<gene>
    <name evidence="5" type="ORF">MNBD_BACTEROID01-1222</name>
</gene>
<dbReference type="GO" id="GO:0000166">
    <property type="term" value="F:nucleotide binding"/>
    <property type="evidence" value="ECO:0007669"/>
    <property type="project" value="InterPro"/>
</dbReference>
<keyword evidence="3" id="KW-1133">Transmembrane helix</keyword>
<organism evidence="5">
    <name type="scientific">hydrothermal vent metagenome</name>
    <dbReference type="NCBI Taxonomy" id="652676"/>
    <lineage>
        <taxon>unclassified sequences</taxon>
        <taxon>metagenomes</taxon>
        <taxon>ecological metagenomes</taxon>
    </lineage>
</organism>
<evidence type="ECO:0000256" key="1">
    <source>
        <dbReference type="ARBA" id="ARBA00023002"/>
    </source>
</evidence>
<protein>
    <submittedName>
        <fullName evidence="5">Myo-inositol 2-dehydrogenase</fullName>
        <ecNumber evidence="5">1.1.1.18</ecNumber>
    </submittedName>
</protein>
<keyword evidence="1 5" id="KW-0560">Oxidoreductase</keyword>
<dbReference type="AlphaFoldDB" id="A0A3B0TM49"/>
<feature type="transmembrane region" description="Helical" evidence="3">
    <location>
        <begin position="23"/>
        <end position="41"/>
    </location>
</feature>
<feature type="domain" description="Gfo/Idh/MocA-like oxidoreductase N-terminal" evidence="4">
    <location>
        <begin position="128"/>
        <end position="238"/>
    </location>
</feature>
<dbReference type="SUPFAM" id="SSF55347">
    <property type="entry name" value="Glyceraldehyde-3-phosphate dehydrogenase-like, C-terminal domain"/>
    <property type="match status" value="1"/>
</dbReference>
<dbReference type="EC" id="1.1.1.18" evidence="5"/>
<dbReference type="SUPFAM" id="SSF51735">
    <property type="entry name" value="NAD(P)-binding Rossmann-fold domains"/>
    <property type="match status" value="1"/>
</dbReference>
<proteinExistence type="predicted"/>
<dbReference type="GO" id="GO:0050112">
    <property type="term" value="F:inositol 2-dehydrogenase (NAD+) activity"/>
    <property type="evidence" value="ECO:0007669"/>
    <property type="project" value="UniProtKB-EC"/>
</dbReference>
<dbReference type="Gene3D" id="3.30.360.10">
    <property type="entry name" value="Dihydrodipicolinate Reductase, domain 2"/>
    <property type="match status" value="1"/>
</dbReference>